<sequence>MQTISNGYRGLSLLLDLNLDRLFSVVAIGGALMAGAYLGSIL</sequence>
<reference evidence="3" key="1">
    <citation type="submission" date="2017-05" db="EMBL/GenBank/DDBJ databases">
        <authorList>
            <person name="Rodrigo-Torres L."/>
            <person name="Arahal R. D."/>
            <person name="Lucena T."/>
        </authorList>
    </citation>
    <scope>NUCLEOTIDE SEQUENCE [LARGE SCALE GENOMIC DNA]</scope>
    <source>
        <strain evidence="3">CECT 8621</strain>
    </source>
</reference>
<keyword evidence="1" id="KW-0472">Membrane</keyword>
<proteinExistence type="predicted"/>
<keyword evidence="3" id="KW-1185">Reference proteome</keyword>
<accession>A0A238JWC2</accession>
<protein>
    <submittedName>
        <fullName evidence="2">Uncharacterized protein</fullName>
    </submittedName>
</protein>
<evidence type="ECO:0000313" key="3">
    <source>
        <dbReference type="Proteomes" id="UP000202922"/>
    </source>
</evidence>
<dbReference type="RefSeq" id="WP_268875511.1">
    <property type="nucleotide sequence ID" value="NZ_FXYE01000001.1"/>
</dbReference>
<gene>
    <name evidence="2" type="ORF">COL8621_01573</name>
</gene>
<feature type="transmembrane region" description="Helical" evidence="1">
    <location>
        <begin position="22"/>
        <end position="41"/>
    </location>
</feature>
<keyword evidence="1" id="KW-0812">Transmembrane</keyword>
<name>A0A238JWC2_9RHOB</name>
<organism evidence="2 3">
    <name type="scientific">Actibacterium lipolyticum</name>
    <dbReference type="NCBI Taxonomy" id="1524263"/>
    <lineage>
        <taxon>Bacteria</taxon>
        <taxon>Pseudomonadati</taxon>
        <taxon>Pseudomonadota</taxon>
        <taxon>Alphaproteobacteria</taxon>
        <taxon>Rhodobacterales</taxon>
        <taxon>Roseobacteraceae</taxon>
        <taxon>Actibacterium</taxon>
    </lineage>
</organism>
<dbReference type="AlphaFoldDB" id="A0A238JWC2"/>
<evidence type="ECO:0000313" key="2">
    <source>
        <dbReference type="EMBL" id="SMX34950.1"/>
    </source>
</evidence>
<evidence type="ECO:0000256" key="1">
    <source>
        <dbReference type="SAM" id="Phobius"/>
    </source>
</evidence>
<dbReference type="Proteomes" id="UP000202922">
    <property type="component" value="Unassembled WGS sequence"/>
</dbReference>
<dbReference type="EMBL" id="FXYE01000001">
    <property type="protein sequence ID" value="SMX34950.1"/>
    <property type="molecule type" value="Genomic_DNA"/>
</dbReference>
<keyword evidence="1" id="KW-1133">Transmembrane helix</keyword>